<dbReference type="InterPro" id="IPR003593">
    <property type="entry name" value="AAA+_ATPase"/>
</dbReference>
<evidence type="ECO:0000256" key="7">
    <source>
        <dbReference type="ARBA" id="ARBA00022989"/>
    </source>
</evidence>
<feature type="domain" description="ABC transmembrane type-1" evidence="12">
    <location>
        <begin position="120"/>
        <end position="405"/>
    </location>
</feature>
<evidence type="ECO:0000256" key="6">
    <source>
        <dbReference type="ARBA" id="ARBA00022840"/>
    </source>
</evidence>
<dbReference type="GO" id="GO:0005524">
    <property type="term" value="F:ATP binding"/>
    <property type="evidence" value="ECO:0007669"/>
    <property type="project" value="UniProtKB-KW"/>
</dbReference>
<dbReference type="InterPro" id="IPR036640">
    <property type="entry name" value="ABC1_TM_sf"/>
</dbReference>
<evidence type="ECO:0000259" key="11">
    <source>
        <dbReference type="PROSITE" id="PS50893"/>
    </source>
</evidence>
<keyword evidence="2" id="KW-0813">Transport</keyword>
<evidence type="ECO:0000313" key="14">
    <source>
        <dbReference type="Proteomes" id="UP000002729"/>
    </source>
</evidence>
<dbReference type="CDD" id="cd18580">
    <property type="entry name" value="ABC_6TM_ABCC_D2"/>
    <property type="match status" value="1"/>
</dbReference>
<keyword evidence="4" id="KW-0677">Repeat</keyword>
<organism evidence="14">
    <name type="scientific">Aureococcus anophagefferens</name>
    <name type="common">Harmful bloom alga</name>
    <dbReference type="NCBI Taxonomy" id="44056"/>
    <lineage>
        <taxon>Eukaryota</taxon>
        <taxon>Sar</taxon>
        <taxon>Stramenopiles</taxon>
        <taxon>Ochrophyta</taxon>
        <taxon>Pelagophyceae</taxon>
        <taxon>Pelagomonadales</taxon>
        <taxon>Pelagomonadaceae</taxon>
        <taxon>Aureococcus</taxon>
    </lineage>
</organism>
<dbReference type="Gene3D" id="3.40.50.300">
    <property type="entry name" value="P-loop containing nucleotide triphosphate hydrolases"/>
    <property type="match status" value="2"/>
</dbReference>
<gene>
    <name evidence="13" type="ORF">AURANDRAFT_71117</name>
</gene>
<feature type="compositionally biased region" description="Basic residues" evidence="9">
    <location>
        <begin position="468"/>
        <end position="478"/>
    </location>
</feature>
<keyword evidence="7 10" id="KW-1133">Transmembrane helix</keyword>
<dbReference type="GeneID" id="20228075"/>
<dbReference type="OrthoDB" id="6500128at2759"/>
<dbReference type="RefSeq" id="XP_009034841.1">
    <property type="nucleotide sequence ID" value="XM_009036593.1"/>
</dbReference>
<dbReference type="InterPro" id="IPR044746">
    <property type="entry name" value="ABCC_6TM_D1"/>
</dbReference>
<dbReference type="FunFam" id="3.40.50.300:FF:000838">
    <property type="entry name" value="ABC multidrug transporter (Eurofung)"/>
    <property type="match status" value="1"/>
</dbReference>
<feature type="transmembrane region" description="Helical" evidence="10">
    <location>
        <begin position="924"/>
        <end position="954"/>
    </location>
</feature>
<feature type="transmembrane region" description="Helical" evidence="10">
    <location>
        <begin position="159"/>
        <end position="177"/>
    </location>
</feature>
<dbReference type="CDD" id="cd03250">
    <property type="entry name" value="ABCC_MRP_domain1"/>
    <property type="match status" value="1"/>
</dbReference>
<dbReference type="Pfam" id="PF00664">
    <property type="entry name" value="ABC_membrane"/>
    <property type="match status" value="2"/>
</dbReference>
<evidence type="ECO:0000256" key="4">
    <source>
        <dbReference type="ARBA" id="ARBA00022737"/>
    </source>
</evidence>
<dbReference type="Proteomes" id="UP000002729">
    <property type="component" value="Unassembled WGS sequence"/>
</dbReference>
<feature type="transmembrane region" description="Helical" evidence="10">
    <location>
        <begin position="801"/>
        <end position="824"/>
    </location>
</feature>
<dbReference type="PROSITE" id="PS00211">
    <property type="entry name" value="ABC_TRANSPORTER_1"/>
    <property type="match status" value="2"/>
</dbReference>
<dbReference type="CDD" id="cd03244">
    <property type="entry name" value="ABCC_MRP_domain2"/>
    <property type="match status" value="1"/>
</dbReference>
<proteinExistence type="predicted"/>
<feature type="transmembrane region" description="Helical" evidence="10">
    <location>
        <begin position="342"/>
        <end position="366"/>
    </location>
</feature>
<dbReference type="OMA" id="ACCEEFQ"/>
<feature type="transmembrane region" description="Helical" evidence="10">
    <location>
        <begin position="119"/>
        <end position="147"/>
    </location>
</feature>
<dbReference type="FunFam" id="3.40.50.300:FF:000997">
    <property type="entry name" value="Multidrug resistance-associated protein 1"/>
    <property type="match status" value="1"/>
</dbReference>
<dbReference type="eggNOG" id="KOG0054">
    <property type="taxonomic scope" value="Eukaryota"/>
</dbReference>
<feature type="transmembrane region" description="Helical" evidence="10">
    <location>
        <begin position="262"/>
        <end position="287"/>
    </location>
</feature>
<evidence type="ECO:0000256" key="9">
    <source>
        <dbReference type="SAM" id="MobiDB-lite"/>
    </source>
</evidence>
<dbReference type="FunFam" id="1.20.1560.10:FF:000013">
    <property type="entry name" value="ABC transporter C family member 2"/>
    <property type="match status" value="1"/>
</dbReference>
<feature type="domain" description="ABC transmembrane type-1" evidence="12">
    <location>
        <begin position="804"/>
        <end position="1085"/>
    </location>
</feature>
<evidence type="ECO:0008006" key="15">
    <source>
        <dbReference type="Google" id="ProtNLM"/>
    </source>
</evidence>
<feature type="transmembrane region" description="Helical" evidence="10">
    <location>
        <begin position="234"/>
        <end position="256"/>
    </location>
</feature>
<reference evidence="13 14" key="1">
    <citation type="journal article" date="2011" name="Proc. Natl. Acad. Sci. U.S.A.">
        <title>Niche of harmful alga Aureococcus anophagefferens revealed through ecogenomics.</title>
        <authorList>
            <person name="Gobler C.J."/>
            <person name="Berry D.L."/>
            <person name="Dyhrman S.T."/>
            <person name="Wilhelm S.W."/>
            <person name="Salamov A."/>
            <person name="Lobanov A.V."/>
            <person name="Zhang Y."/>
            <person name="Collier J.L."/>
            <person name="Wurch L.L."/>
            <person name="Kustka A.B."/>
            <person name="Dill B.D."/>
            <person name="Shah M."/>
            <person name="VerBerkmoes N.C."/>
            <person name="Kuo A."/>
            <person name="Terry A."/>
            <person name="Pangilinan J."/>
            <person name="Lindquist E.A."/>
            <person name="Lucas S."/>
            <person name="Paulsen I.T."/>
            <person name="Hattenrath-Lehmann T.K."/>
            <person name="Talmage S.C."/>
            <person name="Walker E.A."/>
            <person name="Koch F."/>
            <person name="Burson A.M."/>
            <person name="Marcoval M.A."/>
            <person name="Tang Y.Z."/>
            <person name="Lecleir G.R."/>
            <person name="Coyne K.J."/>
            <person name="Berg G.M."/>
            <person name="Bertrand E.M."/>
            <person name="Saito M.A."/>
            <person name="Gladyshev V.N."/>
            <person name="Grigoriev I.V."/>
        </authorList>
    </citation>
    <scope>NUCLEOTIDE SEQUENCE [LARGE SCALE GENOMIC DNA]</scope>
    <source>
        <strain evidence="14">CCMP 1984</strain>
    </source>
</reference>
<evidence type="ECO:0000256" key="3">
    <source>
        <dbReference type="ARBA" id="ARBA00022692"/>
    </source>
</evidence>
<feature type="domain" description="ABC transporter" evidence="11">
    <location>
        <begin position="479"/>
        <end position="707"/>
    </location>
</feature>
<protein>
    <recommendedName>
        <fullName evidence="15">ABC transporter</fullName>
    </recommendedName>
</protein>
<evidence type="ECO:0000256" key="10">
    <source>
        <dbReference type="SAM" id="Phobius"/>
    </source>
</evidence>
<dbReference type="SMART" id="SM00382">
    <property type="entry name" value="AAA"/>
    <property type="match status" value="2"/>
</dbReference>
<dbReference type="SUPFAM" id="SSF90123">
    <property type="entry name" value="ABC transporter transmembrane region"/>
    <property type="match status" value="2"/>
</dbReference>
<dbReference type="InterPro" id="IPR044726">
    <property type="entry name" value="ABCC_6TM_D2"/>
</dbReference>
<keyword evidence="3 10" id="KW-0812">Transmembrane</keyword>
<name>F0Y3R3_AURAN</name>
<keyword evidence="8 10" id="KW-0472">Membrane</keyword>
<feature type="transmembrane region" description="Helical" evidence="10">
    <location>
        <begin position="378"/>
        <end position="404"/>
    </location>
</feature>
<dbReference type="FunCoup" id="F0Y3R3">
    <property type="interactions" value="3"/>
</dbReference>
<dbReference type="InParanoid" id="F0Y3R3"/>
<dbReference type="PROSITE" id="PS50929">
    <property type="entry name" value="ABC_TM1F"/>
    <property type="match status" value="2"/>
</dbReference>
<feature type="region of interest" description="Disordered" evidence="9">
    <location>
        <begin position="444"/>
        <end position="488"/>
    </location>
</feature>
<dbReference type="InterPro" id="IPR017871">
    <property type="entry name" value="ABC_transporter-like_CS"/>
</dbReference>
<dbReference type="KEGG" id="aaf:AURANDRAFT_71117"/>
<dbReference type="PANTHER" id="PTHR24223">
    <property type="entry name" value="ATP-BINDING CASSETTE SUB-FAMILY C"/>
    <property type="match status" value="1"/>
</dbReference>
<evidence type="ECO:0000256" key="5">
    <source>
        <dbReference type="ARBA" id="ARBA00022741"/>
    </source>
</evidence>
<dbReference type="GO" id="GO:0016887">
    <property type="term" value="F:ATP hydrolysis activity"/>
    <property type="evidence" value="ECO:0007669"/>
    <property type="project" value="InterPro"/>
</dbReference>
<feature type="domain" description="ABC transporter" evidence="11">
    <location>
        <begin position="1140"/>
        <end position="1373"/>
    </location>
</feature>
<dbReference type="InterPro" id="IPR011527">
    <property type="entry name" value="ABC1_TM_dom"/>
</dbReference>
<dbReference type="InterPro" id="IPR047002">
    <property type="entry name" value="Tcp10_C_sf"/>
</dbReference>
<comment type="subcellular location">
    <subcellularLocation>
        <location evidence="1">Membrane</location>
        <topology evidence="1">Multi-pass membrane protein</topology>
    </subcellularLocation>
</comment>
<accession>F0Y3R3</accession>
<dbReference type="Pfam" id="PF00005">
    <property type="entry name" value="ABC_tran"/>
    <property type="match status" value="2"/>
</dbReference>
<keyword evidence="6" id="KW-0067">ATP-binding</keyword>
<feature type="transmembrane region" description="Helical" evidence="10">
    <location>
        <begin position="844"/>
        <end position="866"/>
    </location>
</feature>
<keyword evidence="14" id="KW-1185">Reference proteome</keyword>
<dbReference type="Gene3D" id="2.60.450.20">
    <property type="match status" value="1"/>
</dbReference>
<dbReference type="Gene3D" id="1.20.1560.10">
    <property type="entry name" value="ABC transporter type 1, transmembrane domain"/>
    <property type="match status" value="2"/>
</dbReference>
<evidence type="ECO:0000256" key="1">
    <source>
        <dbReference type="ARBA" id="ARBA00004141"/>
    </source>
</evidence>
<dbReference type="GO" id="GO:0016020">
    <property type="term" value="C:membrane"/>
    <property type="evidence" value="ECO:0007669"/>
    <property type="project" value="UniProtKB-SubCell"/>
</dbReference>
<dbReference type="GO" id="GO:0140359">
    <property type="term" value="F:ABC-type transporter activity"/>
    <property type="evidence" value="ECO:0007669"/>
    <property type="project" value="InterPro"/>
</dbReference>
<evidence type="ECO:0000256" key="8">
    <source>
        <dbReference type="ARBA" id="ARBA00023136"/>
    </source>
</evidence>
<dbReference type="InterPro" id="IPR003439">
    <property type="entry name" value="ABC_transporter-like_ATP-bd"/>
</dbReference>
<evidence type="ECO:0000256" key="2">
    <source>
        <dbReference type="ARBA" id="ARBA00022448"/>
    </source>
</evidence>
<dbReference type="EMBL" id="GL833124">
    <property type="protein sequence ID" value="EGB09995.1"/>
    <property type="molecule type" value="Genomic_DNA"/>
</dbReference>
<dbReference type="InterPro" id="IPR050173">
    <property type="entry name" value="ABC_transporter_C-like"/>
</dbReference>
<evidence type="ECO:0000313" key="13">
    <source>
        <dbReference type="EMBL" id="EGB09995.1"/>
    </source>
</evidence>
<sequence>MKRNSSDLKEQRELQLVALEEVAKAKEVPCPEDRASCWSRATLSFLTPLLGKGVDITLRDIGRPKQSDVAAEVSARFQRTWAPAVARYDAAKAGGAASPKVPDLFTSQLRAIDGGLCRFLFACVCFFAEGLLQLVPVLCLRVLVLHFEQNDEDLLSTRAQWTIVAALYLAPSLGSLARARYDTEMVHVGCQMYSACSLALYEKALRLSPTARGDYEAGKIVTLFTVDAFSVQKLLLFIGILFSGPIIIVLCLYFIYQLVGEAMWIGLGFMIVCVPLQVAIFIPFLALQKAYLKAADERVKLMNEVLGGVRVVKFLAWERPFLEKITALRAVESKILWKQSKIISVGFAVVMLGAPIFQPVLIFAYYTQKMGRELDSSTAFATLSLFSLLRLPLAFLPFCLIQFLTYQVSAKRMAAFLTQPELDERKGGANGAALAIEDGTFAWSTKPPVRDEKDDDDEDAGLKDGKKTKPKKKKKPKKAAIVDPENPPEPLPLALERIDLAVAPGQLVGVVGPVGSGKSSLLAAIAGEMETIAGASKLAPGAVAFCAQVPWVLNATVRDNVLFGADFDGDRFAACVRRCALADDLAQLPGGALCEIGERGINVSGGQKARISLARAAYSDCAVVLLDDPLSAVDAHVALHLFDECIAGGAGAPGSLGGRTRVLVTHHAKVLPRCDVVVVVKDGRIVAKGTYDELAARGVDMGELTVEEQPEEVKDVQVATKLIRDDEPVLVEATGLDAVVAEAVEADVAAHALHEDEELEGLHAAEQRQLREGALVKDEKTAEGLVSNMTWIVFAKAGGSVWLVVALTVMVAGRASEIGGQFFLARWTSNHKDPNQSTVMDFVYYYLYYALGAVIALAIRALVLAYHRIKAASALHATVVERVLFAPTAFFDVTPVGRILNRFSGDMLTLDTELSRNMSEFCGIAMYVVGAIVALCAATKGLFLALFVPMGYAYRCIDRRFRTSSTQIARLAKLARSPVIADFSEILNGVATVRAYDAVKRFEDRLRSRLDALAACVVLEQLCYNWLSVRLDQLAAVSSAAVAALAVGTQGGFMNAGFLGLALMSTIEVTGFLKNAVRLSSLLASNMASVERLGEYGDCFRGPGEAPDDPPPLVPAEACEVVAKRMDPPPDCWAPTKGAVTFKGARMRYRDGPLVLKGIDVEIPGGAHVGVVGRTGSGKSSLTAALFRVVELCGGSCEIDGADAAALGLRELRRGLFIIPQDPILFSASLRFNVDPFDEYTEHEVKDALERAELGPFVASLTNGLDELLQEGGSNLSVGQRQLVCIARALLRKPKILVLDEATASIDNETDAAIQKQIRTNFKASTTITIAHRLHTILDSDLVLVLDDGHVLEFDAPKALLAKDGSAFKALVVVKTAEAVNKMGERIGVMKTLDDGTKVQENDNGTSIQICKDGTRIQTNTDGIIIQTNPDGSKIQRNPDGKQIDTSADGMTQIQTNPDGTQIKLKSCSTCGLCGDCE</sequence>
<keyword evidence="5" id="KW-0547">Nucleotide-binding</keyword>
<dbReference type="SUPFAM" id="SSF52540">
    <property type="entry name" value="P-loop containing nucleoside triphosphate hydrolases"/>
    <property type="match status" value="2"/>
</dbReference>
<dbReference type="InterPro" id="IPR027417">
    <property type="entry name" value="P-loop_NTPase"/>
</dbReference>
<dbReference type="PANTHER" id="PTHR24223:SF415">
    <property type="entry name" value="FI20190P1"/>
    <property type="match status" value="1"/>
</dbReference>
<evidence type="ECO:0000259" key="12">
    <source>
        <dbReference type="PROSITE" id="PS50929"/>
    </source>
</evidence>
<dbReference type="PROSITE" id="PS50893">
    <property type="entry name" value="ABC_TRANSPORTER_2"/>
    <property type="match status" value="2"/>
</dbReference>
<dbReference type="CDD" id="cd18579">
    <property type="entry name" value="ABC_6TM_ABCC_D1"/>
    <property type="match status" value="1"/>
</dbReference>